<name>A0ABR8K0S8_9NOSO</name>
<dbReference type="RefSeq" id="WP_190953800.1">
    <property type="nucleotide sequence ID" value="NZ_JACJTU010000002.1"/>
</dbReference>
<evidence type="ECO:0000313" key="1">
    <source>
        <dbReference type="EMBL" id="MBD2733052.1"/>
    </source>
</evidence>
<gene>
    <name evidence="1" type="ORF">H6H03_03870</name>
</gene>
<accession>A0ABR8K0S8</accession>
<protein>
    <submittedName>
        <fullName evidence="1">Uncharacterized protein</fullName>
    </submittedName>
</protein>
<sequence length="72" mass="8049">MPIPTQVIGSGQAIAHRYLKVLSVPFFESYIAEQPSYLSYLSTDYANTISQQPLPLSLIKSLTSEQLEQAFQ</sequence>
<dbReference type="EMBL" id="JACJTU010000002">
    <property type="protein sequence ID" value="MBD2733052.1"/>
    <property type="molecule type" value="Genomic_DNA"/>
</dbReference>
<dbReference type="Proteomes" id="UP000637383">
    <property type="component" value="Unassembled WGS sequence"/>
</dbReference>
<keyword evidence="2" id="KW-1185">Reference proteome</keyword>
<comment type="caution">
    <text evidence="1">The sequence shown here is derived from an EMBL/GenBank/DDBJ whole genome shotgun (WGS) entry which is preliminary data.</text>
</comment>
<organism evidence="1 2">
    <name type="scientific">Nostoc paludosum FACHB-159</name>
    <dbReference type="NCBI Taxonomy" id="2692908"/>
    <lineage>
        <taxon>Bacteria</taxon>
        <taxon>Bacillati</taxon>
        <taxon>Cyanobacteriota</taxon>
        <taxon>Cyanophyceae</taxon>
        <taxon>Nostocales</taxon>
        <taxon>Nostocaceae</taxon>
        <taxon>Nostoc</taxon>
    </lineage>
</organism>
<proteinExistence type="predicted"/>
<reference evidence="1 2" key="1">
    <citation type="journal article" date="2020" name="ISME J.">
        <title>Comparative genomics reveals insights into cyanobacterial evolution and habitat adaptation.</title>
        <authorList>
            <person name="Chen M.Y."/>
            <person name="Teng W.K."/>
            <person name="Zhao L."/>
            <person name="Hu C.X."/>
            <person name="Zhou Y.K."/>
            <person name="Han B.P."/>
            <person name="Song L.R."/>
            <person name="Shu W.S."/>
        </authorList>
    </citation>
    <scope>NUCLEOTIDE SEQUENCE [LARGE SCALE GENOMIC DNA]</scope>
    <source>
        <strain evidence="1 2">FACHB-159</strain>
    </source>
</reference>
<evidence type="ECO:0000313" key="2">
    <source>
        <dbReference type="Proteomes" id="UP000637383"/>
    </source>
</evidence>